<keyword evidence="2" id="KW-1185">Reference proteome</keyword>
<protein>
    <submittedName>
        <fullName evidence="1">Uncharacterized protein</fullName>
    </submittedName>
</protein>
<reference evidence="1" key="1">
    <citation type="submission" date="2023-04" db="EMBL/GenBank/DDBJ databases">
        <title>A chromosome-level genome assembly of the parasitoid wasp Eretmocerus hayati.</title>
        <authorList>
            <person name="Zhong Y."/>
            <person name="Liu S."/>
            <person name="Liu Y."/>
        </authorList>
    </citation>
    <scope>NUCLEOTIDE SEQUENCE</scope>
    <source>
        <strain evidence="1">ZJU_SS_LIU_2023</strain>
    </source>
</reference>
<accession>A0ACC2NWC0</accession>
<gene>
    <name evidence="1" type="ORF">QAD02_011286</name>
</gene>
<sequence length="773" mass="85968">MASCEISLTLLSTMVSLVIGDFHDTFGSFGLDSIEHKPWFMFDHLSSALSHLDDHHTSAVIPNFSTGSYDSHQQDINPIPTISSGAPKKVPKEDKTLKKEILPTQSTNKSKDTDTKEHDTILSTSLCYEIEPKESDTKAKMSPIDPKQMKCYRCKNPTEGSTYEHCSYSSVPESKTREPRSNLDFKKSNDSHTSATHSEAIEKHTSSELPEGFKFSDEYFHSAASEDLPVEYEKNIDSCERVVKDNMICMVCTDPNTNGKYEQCSYSGQPNDKAYAYSKSSSFGKPKKGSRDTTTKKAVKKPKNGSKPRKERDYDLDPYHSHYYGDETDHSDQNGSDEDDKEGHDSRTHFVPDYTHSHHSNNQEDGSQEAEQEEDDASPKQSANTKSNCRTVYKDGQSCAVCTDPKTGGKSKRCDYAYKPKDKAYKYSKSKSFGIAPKPRKGSNKQLPKKVRDTSAESAEKQEHDGSGESYGSYAAAPSSEELIRSESEKIASNARGQGNCRTVHRDSMVCTVCKDPKTGGDSEQCNYSYDPKDKVYAYSKSNSFGSPTKVDGEDDYGSYGAADGSGEEHPEETYAFPVVHPTGTSPLDYIPKSTTRGPKEEQQTKTSASRVDNGFNDAKVRRAEIEKIVKDIGAEDRSKCKKRQRGEMTCYKCTNEQGFTHEECVFVADPEQSTIPPSPSLAPASSNKLGVQISTAKPATSESKSLEPLKVSLKPAEPKIEPEELDTAEPYDYVAETRPVYDKVLGMTLPAYMVKRSPFEMEFDDFVEHTKF</sequence>
<comment type="caution">
    <text evidence="1">The sequence shown here is derived from an EMBL/GenBank/DDBJ whole genome shotgun (WGS) entry which is preliminary data.</text>
</comment>
<name>A0ACC2NWC0_9HYME</name>
<evidence type="ECO:0000313" key="1">
    <source>
        <dbReference type="EMBL" id="KAJ8675500.1"/>
    </source>
</evidence>
<evidence type="ECO:0000313" key="2">
    <source>
        <dbReference type="Proteomes" id="UP001239111"/>
    </source>
</evidence>
<organism evidence="1 2">
    <name type="scientific">Eretmocerus hayati</name>
    <dbReference type="NCBI Taxonomy" id="131215"/>
    <lineage>
        <taxon>Eukaryota</taxon>
        <taxon>Metazoa</taxon>
        <taxon>Ecdysozoa</taxon>
        <taxon>Arthropoda</taxon>
        <taxon>Hexapoda</taxon>
        <taxon>Insecta</taxon>
        <taxon>Pterygota</taxon>
        <taxon>Neoptera</taxon>
        <taxon>Endopterygota</taxon>
        <taxon>Hymenoptera</taxon>
        <taxon>Apocrita</taxon>
        <taxon>Proctotrupomorpha</taxon>
        <taxon>Chalcidoidea</taxon>
        <taxon>Aphelinidae</taxon>
        <taxon>Aphelininae</taxon>
        <taxon>Eretmocerus</taxon>
    </lineage>
</organism>
<proteinExistence type="predicted"/>
<dbReference type="EMBL" id="CM056742">
    <property type="protein sequence ID" value="KAJ8675500.1"/>
    <property type="molecule type" value="Genomic_DNA"/>
</dbReference>
<dbReference type="Proteomes" id="UP001239111">
    <property type="component" value="Chromosome 2"/>
</dbReference>